<protein>
    <recommendedName>
        <fullName evidence="4 8">Ribosomal RNA small subunit methyltransferase D</fullName>
        <ecNumber evidence="3 8">2.1.1.171</ecNumber>
    </recommendedName>
</protein>
<dbReference type="GO" id="GO:0052913">
    <property type="term" value="F:16S rRNA (guanine(966)-N(2))-methyltransferase activity"/>
    <property type="evidence" value="ECO:0007669"/>
    <property type="project" value="UniProtKB-EC"/>
</dbReference>
<keyword evidence="10" id="KW-1185">Reference proteome</keyword>
<name>A0A918RR80_9GAMM</name>
<dbReference type="AlphaFoldDB" id="A0A918RR80"/>
<dbReference type="PANTHER" id="PTHR43542:SF1">
    <property type="entry name" value="METHYLTRANSFERASE"/>
    <property type="match status" value="1"/>
</dbReference>
<evidence type="ECO:0000256" key="3">
    <source>
        <dbReference type="ARBA" id="ARBA00012141"/>
    </source>
</evidence>
<evidence type="ECO:0000256" key="5">
    <source>
        <dbReference type="ARBA" id="ARBA00022603"/>
    </source>
</evidence>
<reference evidence="9" key="1">
    <citation type="journal article" date="2014" name="Int. J. Syst. Evol. Microbiol.">
        <title>Complete genome sequence of Corynebacterium casei LMG S-19264T (=DSM 44701T), isolated from a smear-ripened cheese.</title>
        <authorList>
            <consortium name="US DOE Joint Genome Institute (JGI-PGF)"/>
            <person name="Walter F."/>
            <person name="Albersmeier A."/>
            <person name="Kalinowski J."/>
            <person name="Ruckert C."/>
        </authorList>
    </citation>
    <scope>NUCLEOTIDE SEQUENCE</scope>
    <source>
        <strain evidence="9">KCTC 12711</strain>
    </source>
</reference>
<dbReference type="EMBL" id="BMXA01000003">
    <property type="protein sequence ID" value="GHA10099.1"/>
    <property type="molecule type" value="Genomic_DNA"/>
</dbReference>
<dbReference type="SUPFAM" id="SSF53335">
    <property type="entry name" value="S-adenosyl-L-methionine-dependent methyltransferases"/>
    <property type="match status" value="1"/>
</dbReference>
<dbReference type="Gene3D" id="3.40.50.150">
    <property type="entry name" value="Vaccinia Virus protein VP39"/>
    <property type="match status" value="1"/>
</dbReference>
<keyword evidence="8" id="KW-0698">rRNA processing</keyword>
<proteinExistence type="inferred from homology"/>
<evidence type="ECO:0000313" key="10">
    <source>
        <dbReference type="Proteomes" id="UP000614811"/>
    </source>
</evidence>
<dbReference type="CDD" id="cd02440">
    <property type="entry name" value="AdoMet_MTases"/>
    <property type="match status" value="1"/>
</dbReference>
<dbReference type="PANTHER" id="PTHR43542">
    <property type="entry name" value="METHYLTRANSFERASE"/>
    <property type="match status" value="1"/>
</dbReference>
<dbReference type="RefSeq" id="WP_189400395.1">
    <property type="nucleotide sequence ID" value="NZ_BMXA01000003.1"/>
</dbReference>
<sequence>MKQANKSSRIRIIAGQWRGRRLPVLTHEGLRPTTDRVRETLFNWLMHDLAGARCLDLFAGSGVLGLEALSRGAEHAVFVESDKRVAAQLVSNLRELSAQQRGQVQCMDALVYLRSRPATPLDVVFVDPPYQSQLLEQVIQLLHDNGWLSERAVVYLERSARDALVKVPETWTLHREGRAGQVAYRLYFV</sequence>
<comment type="similarity">
    <text evidence="2 8">Belongs to the methyltransferase superfamily. RsmD family.</text>
</comment>
<gene>
    <name evidence="9" type="primary">yhhF</name>
    <name evidence="9" type="ORF">GCM10008090_19580</name>
</gene>
<comment type="function">
    <text evidence="1 8">Specifically methylates the guanine in position 966 of 16S rRNA in the assembled 30S particle.</text>
</comment>
<dbReference type="EC" id="2.1.1.171" evidence="3 8"/>
<evidence type="ECO:0000256" key="6">
    <source>
        <dbReference type="ARBA" id="ARBA00022679"/>
    </source>
</evidence>
<dbReference type="PIRSF" id="PIRSF004553">
    <property type="entry name" value="CHP00095"/>
    <property type="match status" value="1"/>
</dbReference>
<dbReference type="GO" id="GO:0003676">
    <property type="term" value="F:nucleic acid binding"/>
    <property type="evidence" value="ECO:0007669"/>
    <property type="project" value="InterPro"/>
</dbReference>
<dbReference type="PROSITE" id="PS00092">
    <property type="entry name" value="N6_MTASE"/>
    <property type="match status" value="1"/>
</dbReference>
<evidence type="ECO:0000256" key="8">
    <source>
        <dbReference type="PIRNR" id="PIRNR004553"/>
    </source>
</evidence>
<dbReference type="InterPro" id="IPR002052">
    <property type="entry name" value="DNA_methylase_N6_adenine_CS"/>
</dbReference>
<dbReference type="NCBIfam" id="TIGR00095">
    <property type="entry name" value="16S rRNA (guanine(966)-N(2))-methyltransferase RsmD"/>
    <property type="match status" value="1"/>
</dbReference>
<keyword evidence="6 8" id="KW-0808">Transferase</keyword>
<dbReference type="Pfam" id="PF03602">
    <property type="entry name" value="Cons_hypoth95"/>
    <property type="match status" value="1"/>
</dbReference>
<evidence type="ECO:0000256" key="1">
    <source>
        <dbReference type="ARBA" id="ARBA00002649"/>
    </source>
</evidence>
<keyword evidence="5 8" id="KW-0489">Methyltransferase</keyword>
<evidence type="ECO:0000313" key="9">
    <source>
        <dbReference type="EMBL" id="GHA10099.1"/>
    </source>
</evidence>
<comment type="catalytic activity">
    <reaction evidence="7 8">
        <text>guanosine(966) in 16S rRNA + S-adenosyl-L-methionine = N(2)-methylguanosine(966) in 16S rRNA + S-adenosyl-L-homocysteine + H(+)</text>
        <dbReference type="Rhea" id="RHEA:23548"/>
        <dbReference type="Rhea" id="RHEA-COMP:10211"/>
        <dbReference type="Rhea" id="RHEA-COMP:10212"/>
        <dbReference type="ChEBI" id="CHEBI:15378"/>
        <dbReference type="ChEBI" id="CHEBI:57856"/>
        <dbReference type="ChEBI" id="CHEBI:59789"/>
        <dbReference type="ChEBI" id="CHEBI:74269"/>
        <dbReference type="ChEBI" id="CHEBI:74481"/>
        <dbReference type="EC" id="2.1.1.171"/>
    </reaction>
</comment>
<evidence type="ECO:0000256" key="7">
    <source>
        <dbReference type="ARBA" id="ARBA00048326"/>
    </source>
</evidence>
<dbReference type="Proteomes" id="UP000614811">
    <property type="component" value="Unassembled WGS sequence"/>
</dbReference>
<dbReference type="InterPro" id="IPR004398">
    <property type="entry name" value="RNA_MeTrfase_RsmD"/>
</dbReference>
<reference evidence="9" key="2">
    <citation type="submission" date="2020-09" db="EMBL/GenBank/DDBJ databases">
        <authorList>
            <person name="Sun Q."/>
            <person name="Kim S."/>
        </authorList>
    </citation>
    <scope>NUCLEOTIDE SEQUENCE</scope>
    <source>
        <strain evidence="9">KCTC 12711</strain>
    </source>
</reference>
<accession>A0A918RR80</accession>
<dbReference type="InterPro" id="IPR029063">
    <property type="entry name" value="SAM-dependent_MTases_sf"/>
</dbReference>
<evidence type="ECO:0000256" key="4">
    <source>
        <dbReference type="ARBA" id="ARBA00013682"/>
    </source>
</evidence>
<keyword evidence="8" id="KW-0949">S-adenosyl-L-methionine</keyword>
<organism evidence="9 10">
    <name type="scientific">Arenicella chitinivorans</name>
    <dbReference type="NCBI Taxonomy" id="1329800"/>
    <lineage>
        <taxon>Bacteria</taxon>
        <taxon>Pseudomonadati</taxon>
        <taxon>Pseudomonadota</taxon>
        <taxon>Gammaproteobacteria</taxon>
        <taxon>Arenicellales</taxon>
        <taxon>Arenicellaceae</taxon>
        <taxon>Arenicella</taxon>
    </lineage>
</organism>
<comment type="caution">
    <text evidence="9">The sequence shown here is derived from an EMBL/GenBank/DDBJ whole genome shotgun (WGS) entry which is preliminary data.</text>
</comment>
<evidence type="ECO:0000256" key="2">
    <source>
        <dbReference type="ARBA" id="ARBA00005269"/>
    </source>
</evidence>